<name>A0AAU1UJT4_9ACTN</name>
<reference evidence="3" key="1">
    <citation type="submission" date="2022-10" db="EMBL/GenBank/DDBJ databases">
        <title>The complete genomes of actinobacterial strains from the NBC collection.</title>
        <authorList>
            <person name="Joergensen T.S."/>
            <person name="Alvarez Arevalo M."/>
            <person name="Sterndorff E.B."/>
            <person name="Faurdal D."/>
            <person name="Vuksanovic O."/>
            <person name="Mourched A.-S."/>
            <person name="Charusanti P."/>
            <person name="Shaw S."/>
            <person name="Blin K."/>
            <person name="Weber T."/>
        </authorList>
    </citation>
    <scope>NUCLEOTIDE SEQUENCE</scope>
    <source>
        <strain evidence="3">NBC_00119</strain>
    </source>
</reference>
<sequence>MNNVLARIALGQLIVGVLGVLVVTGEYASGAIRSTLAAVPNRPLLLAAKAGVFGTVTLILGELVAFAPFFAGRLALSDGVPVPGLGDPGVLRAVVLSGAYLAMVGLLGIALGARRPVHGRGRRSTGRAAVRAARGAVGAHRGHGGEVLPDHDRRELARRLQAGGRRTLAIGGLRGAVRIRTCSARRGRLAADAPGRVTAPRQIRTPVPTPGTYSRDVRQ</sequence>
<accession>A0AAU1UJT4</accession>
<feature type="region of interest" description="Disordered" evidence="1">
    <location>
        <begin position="200"/>
        <end position="219"/>
    </location>
</feature>
<dbReference type="AlphaFoldDB" id="A0AAU1UJT4"/>
<proteinExistence type="predicted"/>
<feature type="transmembrane region" description="Helical" evidence="2">
    <location>
        <begin position="44"/>
        <end position="70"/>
    </location>
</feature>
<keyword evidence="2" id="KW-0812">Transmembrane</keyword>
<evidence type="ECO:0000256" key="1">
    <source>
        <dbReference type="SAM" id="MobiDB-lite"/>
    </source>
</evidence>
<feature type="transmembrane region" description="Helical" evidence="2">
    <location>
        <begin position="90"/>
        <end position="113"/>
    </location>
</feature>
<evidence type="ECO:0000313" key="3">
    <source>
        <dbReference type="EMBL" id="WTS17496.1"/>
    </source>
</evidence>
<keyword evidence="2" id="KW-1133">Transmembrane helix</keyword>
<keyword evidence="2" id="KW-0472">Membrane</keyword>
<dbReference type="EMBL" id="CP108195">
    <property type="protein sequence ID" value="WTS17496.1"/>
    <property type="molecule type" value="Genomic_DNA"/>
</dbReference>
<feature type="transmembrane region" description="Helical" evidence="2">
    <location>
        <begin position="6"/>
        <end position="23"/>
    </location>
</feature>
<gene>
    <name evidence="3" type="ORF">OHU69_44605</name>
</gene>
<evidence type="ECO:0000256" key="2">
    <source>
        <dbReference type="SAM" id="Phobius"/>
    </source>
</evidence>
<organism evidence="3">
    <name type="scientific">Streptomyces sp. NBC_00119</name>
    <dbReference type="NCBI Taxonomy" id="2975659"/>
    <lineage>
        <taxon>Bacteria</taxon>
        <taxon>Bacillati</taxon>
        <taxon>Actinomycetota</taxon>
        <taxon>Actinomycetes</taxon>
        <taxon>Kitasatosporales</taxon>
        <taxon>Streptomycetaceae</taxon>
        <taxon>Streptomyces</taxon>
    </lineage>
</organism>
<protein>
    <submittedName>
        <fullName evidence="3">Uncharacterized protein</fullName>
    </submittedName>
</protein>